<feature type="transmembrane region" description="Helical" evidence="1">
    <location>
        <begin position="54"/>
        <end position="75"/>
    </location>
</feature>
<dbReference type="AlphaFoldDB" id="A0A0C1JNH0"/>
<dbReference type="PATRIC" id="fig|362787.3.peg.1030"/>
<protein>
    <submittedName>
        <fullName evidence="3">Putative membrane protein YbfM</fullName>
    </submittedName>
</protein>
<name>A0A0C1JNH0_9BACT</name>
<reference evidence="3 4" key="1">
    <citation type="journal article" date="2014" name="Mol. Biol. Evol.">
        <title>Massive expansion of Ubiquitination-related gene families within the Chlamydiae.</title>
        <authorList>
            <person name="Domman D."/>
            <person name="Collingro A."/>
            <person name="Lagkouvardos I."/>
            <person name="Gehre L."/>
            <person name="Weinmaier T."/>
            <person name="Rattei T."/>
            <person name="Subtil A."/>
            <person name="Horn M."/>
        </authorList>
    </citation>
    <scope>NUCLEOTIDE SEQUENCE [LARGE SCALE GENOMIC DNA]</scope>
    <source>
        <strain evidence="3 4">EI2</strain>
    </source>
</reference>
<keyword evidence="1" id="KW-0472">Membrane</keyword>
<feature type="transmembrane region" description="Helical" evidence="1">
    <location>
        <begin position="181"/>
        <end position="197"/>
    </location>
</feature>
<feature type="transmembrane region" description="Helical" evidence="1">
    <location>
        <begin position="16"/>
        <end position="34"/>
    </location>
</feature>
<dbReference type="PANTHER" id="PTHR42709:SF9">
    <property type="entry name" value="ALKALINE PHOSPHATASE LIKE PROTEIN"/>
    <property type="match status" value="1"/>
</dbReference>
<accession>A0A0C1JNH0</accession>
<dbReference type="PANTHER" id="PTHR42709">
    <property type="entry name" value="ALKALINE PHOSPHATASE LIKE PROTEIN"/>
    <property type="match status" value="1"/>
</dbReference>
<evidence type="ECO:0000313" key="3">
    <source>
        <dbReference type="EMBL" id="KIC72081.1"/>
    </source>
</evidence>
<gene>
    <name evidence="3" type="primary">ybfM</name>
    <name evidence="3" type="ORF">DB44_CR00330</name>
</gene>
<dbReference type="EMBL" id="JSAN01000064">
    <property type="protein sequence ID" value="KIC72081.1"/>
    <property type="molecule type" value="Genomic_DNA"/>
</dbReference>
<dbReference type="Proteomes" id="UP000031465">
    <property type="component" value="Unassembled WGS sequence"/>
</dbReference>
<keyword evidence="1" id="KW-1133">Transmembrane helix</keyword>
<evidence type="ECO:0000256" key="1">
    <source>
        <dbReference type="SAM" id="Phobius"/>
    </source>
</evidence>
<comment type="caution">
    <text evidence="3">The sequence shown here is derived from an EMBL/GenBank/DDBJ whole genome shotgun (WGS) entry which is preliminary data.</text>
</comment>
<dbReference type="Pfam" id="PF09335">
    <property type="entry name" value="VTT_dom"/>
    <property type="match status" value="1"/>
</dbReference>
<evidence type="ECO:0000259" key="2">
    <source>
        <dbReference type="Pfam" id="PF09335"/>
    </source>
</evidence>
<proteinExistence type="predicted"/>
<feature type="transmembrane region" description="Helical" evidence="1">
    <location>
        <begin position="142"/>
        <end position="161"/>
    </location>
</feature>
<dbReference type="RefSeq" id="WP_039358151.1">
    <property type="nucleotide sequence ID" value="NZ_JSAN01000064.1"/>
</dbReference>
<dbReference type="InterPro" id="IPR051311">
    <property type="entry name" value="DedA_domain"/>
</dbReference>
<sequence length="205" mass="23028">MEHVNLDALIPWLEQYGVFALFALLALGIIAFPVPEETLLVISGILMKNGSLKITETIIACLGGSVCGITASYLLGLKAGIYFFNRTGKWFGLTQKHLDKAHQWFERFGKWALFIGYFIPGVRHFTGFSAGMSRLEFKEFTLFAYSGALVWVSSFLSLGYFFGDYGLSFFHHLGKGDQTTIFIIVLLTLTYLVYAFTKKRKSTVN</sequence>
<organism evidence="3 4">
    <name type="scientific">Candidatus Protochlamydia amoebophila</name>
    <dbReference type="NCBI Taxonomy" id="362787"/>
    <lineage>
        <taxon>Bacteria</taxon>
        <taxon>Pseudomonadati</taxon>
        <taxon>Chlamydiota</taxon>
        <taxon>Chlamydiia</taxon>
        <taxon>Parachlamydiales</taxon>
        <taxon>Parachlamydiaceae</taxon>
        <taxon>Candidatus Protochlamydia</taxon>
    </lineage>
</organism>
<keyword evidence="1" id="KW-0812">Transmembrane</keyword>
<evidence type="ECO:0000313" key="4">
    <source>
        <dbReference type="Proteomes" id="UP000031465"/>
    </source>
</evidence>
<dbReference type="GO" id="GO:0005886">
    <property type="term" value="C:plasma membrane"/>
    <property type="evidence" value="ECO:0007669"/>
    <property type="project" value="TreeGrafter"/>
</dbReference>
<dbReference type="InterPro" id="IPR032816">
    <property type="entry name" value="VTT_dom"/>
</dbReference>
<feature type="domain" description="VTT" evidence="2">
    <location>
        <begin position="34"/>
        <end position="160"/>
    </location>
</feature>